<proteinExistence type="predicted"/>
<dbReference type="Proteomes" id="UP000282957">
    <property type="component" value="Unassembled WGS sequence"/>
</dbReference>
<keyword evidence="2" id="KW-1185">Reference proteome</keyword>
<reference evidence="1 2" key="1">
    <citation type="submission" date="2019-01" db="EMBL/GenBank/DDBJ databases">
        <authorList>
            <person name="Chen W.-M."/>
        </authorList>
    </citation>
    <scope>NUCLEOTIDE SEQUENCE [LARGE SCALE GENOMIC DNA]</scope>
    <source>
        <strain evidence="1 2">CCP-6</strain>
    </source>
</reference>
<organism evidence="1 2">
    <name type="scientific">Rhodovarius crocodyli</name>
    <dbReference type="NCBI Taxonomy" id="1979269"/>
    <lineage>
        <taxon>Bacteria</taxon>
        <taxon>Pseudomonadati</taxon>
        <taxon>Pseudomonadota</taxon>
        <taxon>Alphaproteobacteria</taxon>
        <taxon>Acetobacterales</taxon>
        <taxon>Roseomonadaceae</taxon>
        <taxon>Rhodovarius</taxon>
    </lineage>
</organism>
<accession>A0A437LZ94</accession>
<dbReference type="EMBL" id="SACL01000012">
    <property type="protein sequence ID" value="RVT90717.1"/>
    <property type="molecule type" value="Genomic_DNA"/>
</dbReference>
<protein>
    <recommendedName>
        <fullName evidence="3">N-acetyltransferase</fullName>
    </recommendedName>
</protein>
<name>A0A437LZ94_9PROT</name>
<sequence>MILWAEDENEAAKVAQWAALRIPHVSSFGPCQAAAVERHGRTAAVVVFHDWQDVGRSLQVSIAAETPLWASRATLAGLLRYAFVRAGAEVLWSAMPSDNVRAIKFNTGIGFKREAVLRRRFGPKRHAVITSMTRQEWQRSQWGNA</sequence>
<evidence type="ECO:0008006" key="3">
    <source>
        <dbReference type="Google" id="ProtNLM"/>
    </source>
</evidence>
<evidence type="ECO:0000313" key="1">
    <source>
        <dbReference type="EMBL" id="RVT90717.1"/>
    </source>
</evidence>
<dbReference type="SUPFAM" id="SSF55729">
    <property type="entry name" value="Acyl-CoA N-acyltransferases (Nat)"/>
    <property type="match status" value="1"/>
</dbReference>
<comment type="caution">
    <text evidence="1">The sequence shown here is derived from an EMBL/GenBank/DDBJ whole genome shotgun (WGS) entry which is preliminary data.</text>
</comment>
<gene>
    <name evidence="1" type="ORF">EOD42_23230</name>
</gene>
<dbReference type="Gene3D" id="3.40.630.30">
    <property type="match status" value="1"/>
</dbReference>
<dbReference type="RefSeq" id="WP_127789984.1">
    <property type="nucleotide sequence ID" value="NZ_SACL01000012.1"/>
</dbReference>
<dbReference type="InterPro" id="IPR016181">
    <property type="entry name" value="Acyl_CoA_acyltransferase"/>
</dbReference>
<dbReference type="AlphaFoldDB" id="A0A437LZ94"/>
<evidence type="ECO:0000313" key="2">
    <source>
        <dbReference type="Proteomes" id="UP000282957"/>
    </source>
</evidence>
<dbReference type="OrthoDB" id="7222215at2"/>